<evidence type="ECO:0000256" key="2">
    <source>
        <dbReference type="ARBA" id="ARBA00004834"/>
    </source>
</evidence>
<proteinExistence type="inferred from homology"/>
<accession>A0A8H5MCF3</accession>
<keyword evidence="10" id="KW-1185">Reference proteome</keyword>
<comment type="caution">
    <text evidence="9">The sequence shown here is derived from an EMBL/GenBank/DDBJ whole genome shotgun (WGS) entry which is preliminary data.</text>
</comment>
<dbReference type="UniPathway" id="UPA00667"/>
<evidence type="ECO:0000256" key="5">
    <source>
        <dbReference type="ARBA" id="ARBA00022729"/>
    </source>
</evidence>
<gene>
    <name evidence="9" type="ORF">D9757_003420</name>
</gene>
<dbReference type="SUPFAM" id="SSF51445">
    <property type="entry name" value="(Trans)glycosidases"/>
    <property type="match status" value="1"/>
</dbReference>
<feature type="domain" description="Alpha-L-arabinofuranosidase C-terminal" evidence="8">
    <location>
        <begin position="425"/>
        <end position="601"/>
    </location>
</feature>
<dbReference type="PANTHER" id="PTHR31776">
    <property type="entry name" value="ALPHA-L-ARABINOFURANOSIDASE 1"/>
    <property type="match status" value="1"/>
</dbReference>
<keyword evidence="6" id="KW-0378">Hydrolase</keyword>
<dbReference type="GO" id="GO:0046373">
    <property type="term" value="P:L-arabinose metabolic process"/>
    <property type="evidence" value="ECO:0007669"/>
    <property type="project" value="InterPro"/>
</dbReference>
<evidence type="ECO:0000256" key="3">
    <source>
        <dbReference type="ARBA" id="ARBA00007186"/>
    </source>
</evidence>
<keyword evidence="7" id="KW-0325">Glycoprotein</keyword>
<dbReference type="Gene3D" id="2.60.120.260">
    <property type="entry name" value="Galactose-binding domain-like"/>
    <property type="match status" value="1"/>
</dbReference>
<evidence type="ECO:0000313" key="10">
    <source>
        <dbReference type="Proteomes" id="UP000518752"/>
    </source>
</evidence>
<dbReference type="Gene3D" id="2.60.40.1180">
    <property type="entry name" value="Golgi alpha-mannosidase II"/>
    <property type="match status" value="1"/>
</dbReference>
<organism evidence="9 10">
    <name type="scientific">Collybiopsis confluens</name>
    <dbReference type="NCBI Taxonomy" id="2823264"/>
    <lineage>
        <taxon>Eukaryota</taxon>
        <taxon>Fungi</taxon>
        <taxon>Dikarya</taxon>
        <taxon>Basidiomycota</taxon>
        <taxon>Agaricomycotina</taxon>
        <taxon>Agaricomycetes</taxon>
        <taxon>Agaricomycetidae</taxon>
        <taxon>Agaricales</taxon>
        <taxon>Marasmiineae</taxon>
        <taxon>Omphalotaceae</taxon>
        <taxon>Collybiopsis</taxon>
    </lineage>
</organism>
<dbReference type="SMART" id="SM00813">
    <property type="entry name" value="Alpha-L-AF_C"/>
    <property type="match status" value="1"/>
</dbReference>
<evidence type="ECO:0000313" key="9">
    <source>
        <dbReference type="EMBL" id="KAF5389330.1"/>
    </source>
</evidence>
<dbReference type="EMBL" id="JAACJN010000023">
    <property type="protein sequence ID" value="KAF5389330.1"/>
    <property type="molecule type" value="Genomic_DNA"/>
</dbReference>
<comment type="pathway">
    <text evidence="2">Glycan metabolism; L-arabinan degradation.</text>
</comment>
<evidence type="ECO:0000256" key="6">
    <source>
        <dbReference type="ARBA" id="ARBA00022801"/>
    </source>
</evidence>
<dbReference type="Proteomes" id="UP000518752">
    <property type="component" value="Unassembled WGS sequence"/>
</dbReference>
<dbReference type="GO" id="GO:0031222">
    <property type="term" value="P:arabinan catabolic process"/>
    <property type="evidence" value="ECO:0007669"/>
    <property type="project" value="UniProtKB-UniPathway"/>
</dbReference>
<dbReference type="Gene3D" id="3.20.20.80">
    <property type="entry name" value="Glycosidases"/>
    <property type="match status" value="1"/>
</dbReference>
<protein>
    <recommendedName>
        <fullName evidence="4">non-reducing end alpha-L-arabinofuranosidase</fullName>
        <ecNumber evidence="4">3.2.1.55</ecNumber>
    </recommendedName>
</protein>
<evidence type="ECO:0000256" key="1">
    <source>
        <dbReference type="ARBA" id="ARBA00001462"/>
    </source>
</evidence>
<dbReference type="OrthoDB" id="406864at2759"/>
<dbReference type="Pfam" id="PF22848">
    <property type="entry name" value="ASD1_dom"/>
    <property type="match status" value="1"/>
</dbReference>
<dbReference type="InterPro" id="IPR013780">
    <property type="entry name" value="Glyco_hydro_b"/>
</dbReference>
<evidence type="ECO:0000256" key="7">
    <source>
        <dbReference type="ARBA" id="ARBA00023180"/>
    </source>
</evidence>
<evidence type="ECO:0000256" key="4">
    <source>
        <dbReference type="ARBA" id="ARBA00012670"/>
    </source>
</evidence>
<evidence type="ECO:0000259" key="8">
    <source>
        <dbReference type="SMART" id="SM00813"/>
    </source>
</evidence>
<reference evidence="9 10" key="1">
    <citation type="journal article" date="2020" name="ISME J.">
        <title>Uncovering the hidden diversity of litter-decomposition mechanisms in mushroom-forming fungi.</title>
        <authorList>
            <person name="Floudas D."/>
            <person name="Bentzer J."/>
            <person name="Ahren D."/>
            <person name="Johansson T."/>
            <person name="Persson P."/>
            <person name="Tunlid A."/>
        </authorList>
    </citation>
    <scope>NUCLEOTIDE SEQUENCE [LARGE SCALE GENOMIC DNA]</scope>
    <source>
        <strain evidence="9 10">CBS 406.79</strain>
    </source>
</reference>
<comment type="catalytic activity">
    <reaction evidence="1">
        <text>Hydrolysis of terminal non-reducing alpha-L-arabinofuranoside residues in alpha-L-arabinosides.</text>
        <dbReference type="EC" id="3.2.1.55"/>
    </reaction>
</comment>
<dbReference type="InterPro" id="IPR017853">
    <property type="entry name" value="GH"/>
</dbReference>
<name>A0A8H5MCF3_9AGAR</name>
<dbReference type="EC" id="3.2.1.55" evidence="4"/>
<sequence length="610" mass="65575">MVDVSNQAAALSSWSAVNGAQLKVIAEIVPVSAALPNALSVTIPQGASGQVGFANAGYFGIKVNASNTYTASFFYRFPKGSSFRGPATLSLQTSTGQILGATNVTLSGSQTGWQQINTTIKPTISASALTNNFVLTVNGALVAGQTINFAMFSLFPPTFKNRPNGMRIDIAEANSCLYGPLVLPASRGKQSGMIIRLAARFFNPSDVLWVSRRAKLLLSDGNGTILLAHWLTDQVASETGVTGLGLFEYLTWCEDLNMQAIMAVWSGFSLGGTSIAENALGAYIQQAIDQINFVIGDPSQSEPAALRASLGHPDPFPLTHIEIGNEDFAAPSTYTYRWNQFRTALQAEFPDLRYLATSSFNSPVLSPNPQEWDLHVYQTPTWFAQNSQMYDSFVRDGTLFFEGEYAAISTNANDLFGTPADGRFTFPVMSGSAGEAAFMTGLERNSDIVFAASYAPLLNHVSNSQWLRASLTEHKHWTQDLTSLYSSGNVYPSTSFYVQQLFSLNRGDEYLPSGVPPTTGTTFWSVVRKISVTPNQVVNTAAVSSNVTFHLPFAVEKSATRQILSGGLNDSNTPAAPNLITPQTSAVSVNQSFTYAAPGFSVSVLTLNTA</sequence>
<keyword evidence="5" id="KW-0732">Signal</keyword>
<comment type="similarity">
    <text evidence="3">Belongs to the glycosyl hydrolase 51 family.</text>
</comment>
<dbReference type="PANTHER" id="PTHR31776:SF0">
    <property type="entry name" value="ALPHA-L-ARABINOFURANOSIDASE 1"/>
    <property type="match status" value="1"/>
</dbReference>
<dbReference type="InterPro" id="IPR055235">
    <property type="entry name" value="ASD1_cat"/>
</dbReference>
<dbReference type="AlphaFoldDB" id="A0A8H5MCF3"/>
<dbReference type="InterPro" id="IPR010720">
    <property type="entry name" value="Alpha-L-AF_C"/>
</dbReference>
<dbReference type="InterPro" id="IPR051563">
    <property type="entry name" value="Glycosyl_Hydrolase_51"/>
</dbReference>
<dbReference type="Pfam" id="PF06964">
    <property type="entry name" value="Alpha-L-AF_C"/>
    <property type="match status" value="1"/>
</dbReference>
<dbReference type="GO" id="GO:0046556">
    <property type="term" value="F:alpha-L-arabinofuranosidase activity"/>
    <property type="evidence" value="ECO:0007669"/>
    <property type="project" value="UniProtKB-EC"/>
</dbReference>